<feature type="compositionally biased region" description="Basic and acidic residues" evidence="1">
    <location>
        <begin position="57"/>
        <end position="71"/>
    </location>
</feature>
<sequence length="105" mass="12155">MYDVCEYGGVNYWSEFDMTLPVAYRRYLAPTNIQLLPQEIEDETEDGYALSRTPKSKHNEESSSDTSHDEVMVAVPRREKNFMPASMTFTDFGTNVHELLLFYVS</sequence>
<accession>G5AID0</accession>
<keyword evidence="3" id="KW-1185">Reference proteome</keyword>
<evidence type="ECO:0000313" key="2">
    <source>
        <dbReference type="EMBL" id="EGZ04732.1"/>
    </source>
</evidence>
<dbReference type="Proteomes" id="UP000002640">
    <property type="component" value="Unassembled WGS sequence"/>
</dbReference>
<name>G5AID0_PHYSP</name>
<dbReference type="RefSeq" id="XP_009539831.1">
    <property type="nucleotide sequence ID" value="XM_009541536.1"/>
</dbReference>
<evidence type="ECO:0000256" key="1">
    <source>
        <dbReference type="SAM" id="MobiDB-lite"/>
    </source>
</evidence>
<dbReference type="GeneID" id="20638177"/>
<protein>
    <submittedName>
        <fullName evidence="2">Uncharacterized protein</fullName>
    </submittedName>
</protein>
<gene>
    <name evidence="2" type="ORF">PHYSODRAFT_251682</name>
</gene>
<dbReference type="EMBL" id="JH159175">
    <property type="protein sequence ID" value="EGZ04732.1"/>
    <property type="molecule type" value="Genomic_DNA"/>
</dbReference>
<feature type="region of interest" description="Disordered" evidence="1">
    <location>
        <begin position="38"/>
        <end position="71"/>
    </location>
</feature>
<evidence type="ECO:0000313" key="3">
    <source>
        <dbReference type="Proteomes" id="UP000002640"/>
    </source>
</evidence>
<organism evidence="2 3">
    <name type="scientific">Phytophthora sojae (strain P6497)</name>
    <name type="common">Soybean stem and root rot agent</name>
    <name type="synonym">Phytophthora megasperma f. sp. glycines</name>
    <dbReference type="NCBI Taxonomy" id="1094619"/>
    <lineage>
        <taxon>Eukaryota</taxon>
        <taxon>Sar</taxon>
        <taxon>Stramenopiles</taxon>
        <taxon>Oomycota</taxon>
        <taxon>Peronosporomycetes</taxon>
        <taxon>Peronosporales</taxon>
        <taxon>Peronosporaceae</taxon>
        <taxon>Phytophthora</taxon>
    </lineage>
</organism>
<dbReference type="InParanoid" id="G5AID0"/>
<proteinExistence type="predicted"/>
<dbReference type="AlphaFoldDB" id="G5AID0"/>
<reference evidence="2 3" key="1">
    <citation type="journal article" date="2006" name="Science">
        <title>Phytophthora genome sequences uncover evolutionary origins and mechanisms of pathogenesis.</title>
        <authorList>
            <person name="Tyler B.M."/>
            <person name="Tripathy S."/>
            <person name="Zhang X."/>
            <person name="Dehal P."/>
            <person name="Jiang R.H."/>
            <person name="Aerts A."/>
            <person name="Arredondo F.D."/>
            <person name="Baxter L."/>
            <person name="Bensasson D."/>
            <person name="Beynon J.L."/>
            <person name="Chapman J."/>
            <person name="Damasceno C.M."/>
            <person name="Dorrance A.E."/>
            <person name="Dou D."/>
            <person name="Dickerman A.W."/>
            <person name="Dubchak I.L."/>
            <person name="Garbelotto M."/>
            <person name="Gijzen M."/>
            <person name="Gordon S.G."/>
            <person name="Govers F."/>
            <person name="Grunwald N.J."/>
            <person name="Huang W."/>
            <person name="Ivors K.L."/>
            <person name="Jones R.W."/>
            <person name="Kamoun S."/>
            <person name="Krampis K."/>
            <person name="Lamour K.H."/>
            <person name="Lee M.K."/>
            <person name="McDonald W.H."/>
            <person name="Medina M."/>
            <person name="Meijer H.J."/>
            <person name="Nordberg E.K."/>
            <person name="Maclean D.J."/>
            <person name="Ospina-Giraldo M.D."/>
            <person name="Morris P.F."/>
            <person name="Phuntumart V."/>
            <person name="Putnam N.H."/>
            <person name="Rash S."/>
            <person name="Rose J.K."/>
            <person name="Sakihama Y."/>
            <person name="Salamov A.A."/>
            <person name="Savidor A."/>
            <person name="Scheuring C.F."/>
            <person name="Smith B.M."/>
            <person name="Sobral B.W."/>
            <person name="Terry A."/>
            <person name="Torto-Alalibo T.A."/>
            <person name="Win J."/>
            <person name="Xu Z."/>
            <person name="Zhang H."/>
            <person name="Grigoriev I.V."/>
            <person name="Rokhsar D.S."/>
            <person name="Boore J.L."/>
        </authorList>
    </citation>
    <scope>NUCLEOTIDE SEQUENCE [LARGE SCALE GENOMIC DNA]</scope>
    <source>
        <strain evidence="2 3">P6497</strain>
    </source>
</reference>
<dbReference type="KEGG" id="psoj:PHYSODRAFT_251682"/>